<dbReference type="STRING" id="1798664.A3C93_04180"/>
<evidence type="ECO:0000256" key="1">
    <source>
        <dbReference type="ARBA" id="ARBA00012499"/>
    </source>
</evidence>
<evidence type="ECO:0000256" key="2">
    <source>
        <dbReference type="ARBA" id="ARBA00023002"/>
    </source>
</evidence>
<dbReference type="Pfam" id="PF01641">
    <property type="entry name" value="SelR"/>
    <property type="match status" value="1"/>
</dbReference>
<evidence type="ECO:0000313" key="6">
    <source>
        <dbReference type="Proteomes" id="UP000178636"/>
    </source>
</evidence>
<dbReference type="Gene3D" id="2.170.150.20">
    <property type="entry name" value="Peptide methionine sulfoxide reductase"/>
    <property type="match status" value="1"/>
</dbReference>
<proteinExistence type="predicted"/>
<protein>
    <recommendedName>
        <fullName evidence="1">peptide-methionine (R)-S-oxide reductase</fullName>
        <ecNumber evidence="1">1.8.4.12</ecNumber>
    </recommendedName>
</protein>
<dbReference type="GO" id="GO:0033743">
    <property type="term" value="F:peptide-methionine (R)-S-oxide reductase activity"/>
    <property type="evidence" value="ECO:0007669"/>
    <property type="project" value="UniProtKB-EC"/>
</dbReference>
<comment type="caution">
    <text evidence="5">The sequence shown here is derived from an EMBL/GenBank/DDBJ whole genome shotgun (WGS) entry which is preliminary data.</text>
</comment>
<dbReference type="EMBL" id="MHLO01000004">
    <property type="protein sequence ID" value="OGZ13372.1"/>
    <property type="molecule type" value="Genomic_DNA"/>
</dbReference>
<dbReference type="PANTHER" id="PTHR10173">
    <property type="entry name" value="METHIONINE SULFOXIDE REDUCTASE"/>
    <property type="match status" value="1"/>
</dbReference>
<dbReference type="PANTHER" id="PTHR10173:SF52">
    <property type="entry name" value="METHIONINE-R-SULFOXIDE REDUCTASE B1"/>
    <property type="match status" value="1"/>
</dbReference>
<dbReference type="GO" id="GO:0030091">
    <property type="term" value="P:protein repair"/>
    <property type="evidence" value="ECO:0007669"/>
    <property type="project" value="InterPro"/>
</dbReference>
<evidence type="ECO:0000256" key="3">
    <source>
        <dbReference type="ARBA" id="ARBA00048488"/>
    </source>
</evidence>
<dbReference type="NCBIfam" id="TIGR00357">
    <property type="entry name" value="peptide-methionine (R)-S-oxide reductase MsrB"/>
    <property type="match status" value="1"/>
</dbReference>
<evidence type="ECO:0000259" key="4">
    <source>
        <dbReference type="PROSITE" id="PS51790"/>
    </source>
</evidence>
<dbReference type="InterPro" id="IPR028427">
    <property type="entry name" value="Met_Sox_Rdtase_MsrB"/>
</dbReference>
<dbReference type="GO" id="GO:0006979">
    <property type="term" value="P:response to oxidative stress"/>
    <property type="evidence" value="ECO:0007669"/>
    <property type="project" value="InterPro"/>
</dbReference>
<organism evidence="5 6">
    <name type="scientific">Candidatus Lloydbacteria bacterium RIFCSPHIGHO2_02_FULL_54_17</name>
    <dbReference type="NCBI Taxonomy" id="1798664"/>
    <lineage>
        <taxon>Bacteria</taxon>
        <taxon>Candidatus Lloydiibacteriota</taxon>
    </lineage>
</organism>
<name>A0A1G2DIY7_9BACT</name>
<feature type="domain" description="MsrB" evidence="4">
    <location>
        <begin position="10"/>
        <end position="131"/>
    </location>
</feature>
<dbReference type="SUPFAM" id="SSF51316">
    <property type="entry name" value="Mss4-like"/>
    <property type="match status" value="1"/>
</dbReference>
<dbReference type="AlphaFoldDB" id="A0A1G2DIY7"/>
<accession>A0A1G2DIY7</accession>
<comment type="catalytic activity">
    <reaction evidence="3">
        <text>L-methionyl-[protein] + [thioredoxin]-disulfide + H2O = L-methionyl-(R)-S-oxide-[protein] + [thioredoxin]-dithiol</text>
        <dbReference type="Rhea" id="RHEA:24164"/>
        <dbReference type="Rhea" id="RHEA-COMP:10698"/>
        <dbReference type="Rhea" id="RHEA-COMP:10700"/>
        <dbReference type="Rhea" id="RHEA-COMP:12313"/>
        <dbReference type="Rhea" id="RHEA-COMP:12314"/>
        <dbReference type="ChEBI" id="CHEBI:15377"/>
        <dbReference type="ChEBI" id="CHEBI:16044"/>
        <dbReference type="ChEBI" id="CHEBI:29950"/>
        <dbReference type="ChEBI" id="CHEBI:45764"/>
        <dbReference type="ChEBI" id="CHEBI:50058"/>
        <dbReference type="EC" id="1.8.4.12"/>
    </reaction>
</comment>
<dbReference type="EC" id="1.8.4.12" evidence="1"/>
<dbReference type="InterPro" id="IPR002579">
    <property type="entry name" value="Met_Sox_Rdtase_MsrB_dom"/>
</dbReference>
<evidence type="ECO:0000313" key="5">
    <source>
        <dbReference type="EMBL" id="OGZ13372.1"/>
    </source>
</evidence>
<dbReference type="InterPro" id="IPR011057">
    <property type="entry name" value="Mss4-like_sf"/>
</dbReference>
<gene>
    <name evidence="5" type="ORF">A3C93_04180</name>
</gene>
<keyword evidence="2" id="KW-0560">Oxidoreductase</keyword>
<sequence length="132" mass="14795">MREQTDLLAPPGVKERLSPEVYRVMYERGTEPAFSSPLDKEYRKGTYVTADTGLYVYRSEDKYDSGTGWPSFTKPIEGSIELREDGSLFGKRVEVVSVDTGAHLGHVFDDGPPPLGKRYCMNGVALRFIPDE</sequence>
<dbReference type="Proteomes" id="UP000178636">
    <property type="component" value="Unassembled WGS sequence"/>
</dbReference>
<reference evidence="5 6" key="1">
    <citation type="journal article" date="2016" name="Nat. Commun.">
        <title>Thousands of microbial genomes shed light on interconnected biogeochemical processes in an aquifer system.</title>
        <authorList>
            <person name="Anantharaman K."/>
            <person name="Brown C.T."/>
            <person name="Hug L.A."/>
            <person name="Sharon I."/>
            <person name="Castelle C.J."/>
            <person name="Probst A.J."/>
            <person name="Thomas B.C."/>
            <person name="Singh A."/>
            <person name="Wilkins M.J."/>
            <person name="Karaoz U."/>
            <person name="Brodie E.L."/>
            <person name="Williams K.H."/>
            <person name="Hubbard S.S."/>
            <person name="Banfield J.F."/>
        </authorList>
    </citation>
    <scope>NUCLEOTIDE SEQUENCE [LARGE SCALE GENOMIC DNA]</scope>
</reference>
<dbReference type="PROSITE" id="PS51790">
    <property type="entry name" value="MSRB"/>
    <property type="match status" value="1"/>
</dbReference>
<dbReference type="GO" id="GO:0005737">
    <property type="term" value="C:cytoplasm"/>
    <property type="evidence" value="ECO:0007669"/>
    <property type="project" value="TreeGrafter"/>
</dbReference>